<keyword evidence="5" id="KW-0282">Flagellum</keyword>
<feature type="domain" description="Flagellar hook-length control protein-like C-terminal" evidence="4">
    <location>
        <begin position="297"/>
        <end position="376"/>
    </location>
</feature>
<evidence type="ECO:0000256" key="3">
    <source>
        <dbReference type="ARBA" id="ARBA00022795"/>
    </source>
</evidence>
<comment type="caution">
    <text evidence="5">The sequence shown here is derived from an EMBL/GenBank/DDBJ whole genome shotgun (WGS) entry which is preliminary data.</text>
</comment>
<dbReference type="PANTHER" id="PTHR37533">
    <property type="entry name" value="FLAGELLAR HOOK-LENGTH CONTROL PROTEIN"/>
    <property type="match status" value="1"/>
</dbReference>
<dbReference type="Gene3D" id="3.30.750.140">
    <property type="match status" value="1"/>
</dbReference>
<organism evidence="5 6">
    <name type="scientific">Legionella pneumophila</name>
    <dbReference type="NCBI Taxonomy" id="446"/>
    <lineage>
        <taxon>Bacteria</taxon>
        <taxon>Pseudomonadati</taxon>
        <taxon>Pseudomonadota</taxon>
        <taxon>Gammaproteobacteria</taxon>
        <taxon>Legionellales</taxon>
        <taxon>Legionellaceae</taxon>
        <taxon>Legionella</taxon>
    </lineage>
</organism>
<dbReference type="InterPro" id="IPR001635">
    <property type="entry name" value="Flag_hook_Flik"/>
</dbReference>
<proteinExistence type="inferred from homology"/>
<dbReference type="GO" id="GO:0044780">
    <property type="term" value="P:bacterial-type flagellum assembly"/>
    <property type="evidence" value="ECO:0007669"/>
    <property type="project" value="InterPro"/>
</dbReference>
<dbReference type="Proteomes" id="UP000861567">
    <property type="component" value="Unassembled WGS sequence"/>
</dbReference>
<dbReference type="Pfam" id="PF02120">
    <property type="entry name" value="Flg_hook"/>
    <property type="match status" value="1"/>
</dbReference>
<keyword evidence="5" id="KW-0966">Cell projection</keyword>
<keyword evidence="5" id="KW-0969">Cilium</keyword>
<reference evidence="5" key="2">
    <citation type="submission" date="2020-11" db="EMBL/GenBank/DDBJ databases">
        <authorList>
            <consortium name="NCBI Pathogen Detection Project"/>
        </authorList>
    </citation>
    <scope>NUCLEOTIDE SEQUENCE</scope>
    <source>
        <strain evidence="5">D3612</strain>
    </source>
</reference>
<gene>
    <name evidence="5" type="ORF">I8Y58_000393</name>
</gene>
<evidence type="ECO:0000313" key="5">
    <source>
        <dbReference type="EMBL" id="HAT1595198.1"/>
    </source>
</evidence>
<accession>A0AAN5R3W8</accession>
<dbReference type="EMBL" id="DACSEI010000002">
    <property type="protein sequence ID" value="HAT1595198.1"/>
    <property type="molecule type" value="Genomic_DNA"/>
</dbReference>
<dbReference type="CDD" id="cd17470">
    <property type="entry name" value="T3SS_Flik_C"/>
    <property type="match status" value="1"/>
</dbReference>
<dbReference type="InterPro" id="IPR052563">
    <property type="entry name" value="FliK"/>
</dbReference>
<keyword evidence="3" id="KW-1005">Bacterial flagellum biogenesis</keyword>
<dbReference type="InterPro" id="IPR021136">
    <property type="entry name" value="Flagellar_hook_control-like_C"/>
</dbReference>
<comment type="function">
    <text evidence="1">Controls the length of the flagellar hook.</text>
</comment>
<dbReference type="PRINTS" id="PR01007">
    <property type="entry name" value="FLGHOOKFLIK"/>
</dbReference>
<dbReference type="PANTHER" id="PTHR37533:SF2">
    <property type="entry name" value="FLAGELLAR HOOK-LENGTH CONTROL PROTEIN"/>
    <property type="match status" value="1"/>
</dbReference>
<name>A0AAN5R3W8_LEGPN</name>
<evidence type="ECO:0000313" key="6">
    <source>
        <dbReference type="Proteomes" id="UP000861567"/>
    </source>
</evidence>
<reference evidence="5" key="1">
    <citation type="journal article" date="2018" name="Genome Biol.">
        <title>SKESA: strategic k-mer extension for scrupulous assemblies.</title>
        <authorList>
            <person name="Souvorov A."/>
            <person name="Agarwala R."/>
            <person name="Lipman D.J."/>
        </authorList>
    </citation>
    <scope>NUCLEOTIDE SEQUENCE</scope>
    <source>
        <strain evidence="5">D3612</strain>
    </source>
</reference>
<dbReference type="GO" id="GO:0009424">
    <property type="term" value="C:bacterial-type flagellum hook"/>
    <property type="evidence" value="ECO:0007669"/>
    <property type="project" value="InterPro"/>
</dbReference>
<dbReference type="AlphaFoldDB" id="A0AAN5R3W8"/>
<comment type="similarity">
    <text evidence="2">Belongs to the FliK family.</text>
</comment>
<sequence>MLDLKNFILTSSILPDTSSTVQNDLKSEQLIDIHEDSDGDDDLLTPESFILLMAEVLSTNSTDTTYEYEHQNSEGNKVLQNLQFNEIKADEHIQEHNEQLKSPDNQLWQGTELPDVNAITGNQYAGQFESTIEKNVALTWINSESFQPPIMKSESQTDETYKIWDSEITSIESGKLKLDFPKADYEENNINPYQKEAINLLQRDLLKNHQLVKEGDSFPTLEEIKMNTEPGSEVTRLGIEVGKVGSEIPGSPYQMNPKAGSDIQPPVASNYYAPKNFTIPIHVNHSQWSNQLSEHIVWLGHQEVKSALIKIHPEELGPLEINVNVVKDNASVNISTHSVYVKEIVDQALPRLREMMAQQGINLSEVHIGTDTNSRQYSQQNHNVDTDLVQSAEDNNKIISLTRHLPKGLVDYFA</sequence>
<dbReference type="InterPro" id="IPR038610">
    <property type="entry name" value="FliK-like_C_sf"/>
</dbReference>
<evidence type="ECO:0000256" key="1">
    <source>
        <dbReference type="ARBA" id="ARBA00003944"/>
    </source>
</evidence>
<evidence type="ECO:0000256" key="2">
    <source>
        <dbReference type="ARBA" id="ARBA00009149"/>
    </source>
</evidence>
<evidence type="ECO:0000259" key="4">
    <source>
        <dbReference type="Pfam" id="PF02120"/>
    </source>
</evidence>
<protein>
    <submittedName>
        <fullName evidence="5">Flagellar hook-length control protein FliK</fullName>
    </submittedName>
</protein>